<gene>
    <name evidence="2" type="ORF">AFUS01_LOCUS39969</name>
</gene>
<feature type="chain" id="PRO_5035156077" evidence="1">
    <location>
        <begin position="48"/>
        <end position="199"/>
    </location>
</feature>
<feature type="signal peptide" evidence="1">
    <location>
        <begin position="1"/>
        <end position="47"/>
    </location>
</feature>
<keyword evidence="1" id="KW-0732">Signal</keyword>
<dbReference type="Proteomes" id="UP000708208">
    <property type="component" value="Unassembled WGS sequence"/>
</dbReference>
<evidence type="ECO:0000313" key="2">
    <source>
        <dbReference type="EMBL" id="CAG7830143.1"/>
    </source>
</evidence>
<proteinExistence type="predicted"/>
<evidence type="ECO:0000313" key="3">
    <source>
        <dbReference type="Proteomes" id="UP000708208"/>
    </source>
</evidence>
<reference evidence="2" key="1">
    <citation type="submission" date="2021-06" db="EMBL/GenBank/DDBJ databases">
        <authorList>
            <person name="Hodson N. C."/>
            <person name="Mongue J. A."/>
            <person name="Jaron S. K."/>
        </authorList>
    </citation>
    <scope>NUCLEOTIDE SEQUENCE</scope>
</reference>
<dbReference type="EMBL" id="CAJVCH010554549">
    <property type="protein sequence ID" value="CAG7830143.1"/>
    <property type="molecule type" value="Genomic_DNA"/>
</dbReference>
<organism evidence="2 3">
    <name type="scientific">Allacma fusca</name>
    <dbReference type="NCBI Taxonomy" id="39272"/>
    <lineage>
        <taxon>Eukaryota</taxon>
        <taxon>Metazoa</taxon>
        <taxon>Ecdysozoa</taxon>
        <taxon>Arthropoda</taxon>
        <taxon>Hexapoda</taxon>
        <taxon>Collembola</taxon>
        <taxon>Symphypleona</taxon>
        <taxon>Sminthuridae</taxon>
        <taxon>Allacma</taxon>
    </lineage>
</organism>
<dbReference type="AlphaFoldDB" id="A0A8J2PHC5"/>
<accession>A0A8J2PHC5</accession>
<name>A0A8J2PHC5_9HEXA</name>
<keyword evidence="3" id="KW-1185">Reference proteome</keyword>
<comment type="caution">
    <text evidence="2">The sequence shown here is derived from an EMBL/GenBank/DDBJ whole genome shotgun (WGS) entry which is preliminary data.</text>
</comment>
<protein>
    <submittedName>
        <fullName evidence="2">Uncharacterized protein</fullName>
    </submittedName>
</protein>
<sequence length="199" mass="20526">MATGNRFNLSVKDPNLGVCNARMKPSTLLITLSLGVLCSVVLPQAEALNCFQCAADACATTAAATACPAAEDACSTTYDDTGKVTEKKCITEALGDACPAGKAVPCPDTDNYCSTTWNDQGVVTEKKCLAIRTEAVCSAGTHGTCFCQENDCNTQVNGEAGASSNETTTEEVSDGASTLCQTSMLTGLVTLFGLPLLRA</sequence>
<evidence type="ECO:0000256" key="1">
    <source>
        <dbReference type="SAM" id="SignalP"/>
    </source>
</evidence>